<dbReference type="RefSeq" id="WP_139941538.1">
    <property type="nucleotide sequence ID" value="NZ_JBHSYP010000002.1"/>
</dbReference>
<dbReference type="Gene3D" id="3.30.565.10">
    <property type="entry name" value="Histidine kinase-like ATPase, C-terminal domain"/>
    <property type="match status" value="1"/>
</dbReference>
<dbReference type="InterPro" id="IPR036097">
    <property type="entry name" value="HisK_dim/P_sf"/>
</dbReference>
<evidence type="ECO:0000256" key="6">
    <source>
        <dbReference type="ARBA" id="ARBA00022741"/>
    </source>
</evidence>
<gene>
    <name evidence="13" type="ORF">FIV46_13860</name>
</gene>
<evidence type="ECO:0000256" key="10">
    <source>
        <dbReference type="ARBA" id="ARBA00023136"/>
    </source>
</evidence>
<dbReference type="InterPro" id="IPR035965">
    <property type="entry name" value="PAS-like_dom_sf"/>
</dbReference>
<evidence type="ECO:0000313" key="13">
    <source>
        <dbReference type="EMBL" id="TPD58961.1"/>
    </source>
</evidence>
<keyword evidence="14" id="KW-1185">Reference proteome</keyword>
<name>A0A501PG53_9PROT</name>
<dbReference type="Proteomes" id="UP000319148">
    <property type="component" value="Unassembled WGS sequence"/>
</dbReference>
<evidence type="ECO:0000256" key="1">
    <source>
        <dbReference type="ARBA" id="ARBA00000085"/>
    </source>
</evidence>
<dbReference type="SUPFAM" id="SSF55785">
    <property type="entry name" value="PYP-like sensor domain (PAS domain)"/>
    <property type="match status" value="1"/>
</dbReference>
<dbReference type="GO" id="GO:0005886">
    <property type="term" value="C:plasma membrane"/>
    <property type="evidence" value="ECO:0007669"/>
    <property type="project" value="TreeGrafter"/>
</dbReference>
<comment type="subcellular location">
    <subcellularLocation>
        <location evidence="2">Membrane</location>
    </subcellularLocation>
</comment>
<sequence length="432" mass="47140">MSVGSRKTAEKRAGNTPGVSGVRTRETTATAGNSADRALLSELILARLEAGIILLGPEKTVLAVNDWFSPYCSFPCREIVGSTIDDLFPGQGKAQLGRSIHAALKHGIRSILSPDMNLNPLPLVCPDSNGRSNIAAPLPHSITVKPVAGTDGRPHCLVQVNKVAPTTLREAMLYEQTRRMSELTENLRLAKEIAEKANQAKSEFLALMSHELRTPLNAIIGFSDILCDEILGPHEIPQYKDYSIDIREAGQHLLNVINDILDLSKIEADRFDLCDDVVDAVEVIMTVENMVKNSLSKNELTLTSSYPDTLPDLLADRRSLKQMLLNLVSNAIKFTPPGGAIEVKAGLSPQGEVEFMVRDSGVGIPEEDQENILEPFTQSSSHLTRTIEGTGLGLALVKKMIEMHGGRIDLKSRLNQGTTIVLTFPAERVIHY</sequence>
<dbReference type="GO" id="GO:0000155">
    <property type="term" value="F:phosphorelay sensor kinase activity"/>
    <property type="evidence" value="ECO:0007669"/>
    <property type="project" value="InterPro"/>
</dbReference>
<dbReference type="SUPFAM" id="SSF47384">
    <property type="entry name" value="Homodimeric domain of signal transducing histidine kinase"/>
    <property type="match status" value="1"/>
</dbReference>
<evidence type="ECO:0000259" key="12">
    <source>
        <dbReference type="PROSITE" id="PS50109"/>
    </source>
</evidence>
<dbReference type="FunFam" id="1.10.287.130:FF:000038">
    <property type="entry name" value="Sensory transduction histidine kinase"/>
    <property type="match status" value="1"/>
</dbReference>
<keyword evidence="5" id="KW-0808">Transferase</keyword>
<dbReference type="CDD" id="cd00082">
    <property type="entry name" value="HisKA"/>
    <property type="match status" value="1"/>
</dbReference>
<proteinExistence type="predicted"/>
<dbReference type="InterPro" id="IPR005467">
    <property type="entry name" value="His_kinase_dom"/>
</dbReference>
<dbReference type="InterPro" id="IPR004358">
    <property type="entry name" value="Sig_transdc_His_kin-like_C"/>
</dbReference>
<dbReference type="InterPro" id="IPR003661">
    <property type="entry name" value="HisK_dim/P_dom"/>
</dbReference>
<comment type="catalytic activity">
    <reaction evidence="1">
        <text>ATP + protein L-histidine = ADP + protein N-phospho-L-histidine.</text>
        <dbReference type="EC" id="2.7.13.3"/>
    </reaction>
</comment>
<dbReference type="SMART" id="SM00387">
    <property type="entry name" value="HATPase_c"/>
    <property type="match status" value="1"/>
</dbReference>
<evidence type="ECO:0000256" key="2">
    <source>
        <dbReference type="ARBA" id="ARBA00004370"/>
    </source>
</evidence>
<dbReference type="OrthoDB" id="8477705at2"/>
<keyword evidence="10" id="KW-0472">Membrane</keyword>
<protein>
    <recommendedName>
        <fullName evidence="3">histidine kinase</fullName>
        <ecNumber evidence="3">2.7.13.3</ecNumber>
    </recommendedName>
</protein>
<evidence type="ECO:0000256" key="4">
    <source>
        <dbReference type="ARBA" id="ARBA00022553"/>
    </source>
</evidence>
<dbReference type="EMBL" id="VFIY01000016">
    <property type="protein sequence ID" value="TPD58961.1"/>
    <property type="molecule type" value="Genomic_DNA"/>
</dbReference>
<dbReference type="InterPro" id="IPR036890">
    <property type="entry name" value="HATPase_C_sf"/>
</dbReference>
<keyword evidence="7 13" id="KW-0418">Kinase</keyword>
<dbReference type="PANTHER" id="PTHR43047:SF63">
    <property type="entry name" value="HISTIDINE KINASE"/>
    <property type="match status" value="1"/>
</dbReference>
<dbReference type="PANTHER" id="PTHR43047">
    <property type="entry name" value="TWO-COMPONENT HISTIDINE PROTEIN KINASE"/>
    <property type="match status" value="1"/>
</dbReference>
<evidence type="ECO:0000256" key="11">
    <source>
        <dbReference type="SAM" id="MobiDB-lite"/>
    </source>
</evidence>
<dbReference type="GO" id="GO:0005524">
    <property type="term" value="F:ATP binding"/>
    <property type="evidence" value="ECO:0007669"/>
    <property type="project" value="UniProtKB-KW"/>
</dbReference>
<dbReference type="Pfam" id="PF00512">
    <property type="entry name" value="HisKA"/>
    <property type="match status" value="1"/>
</dbReference>
<reference evidence="14" key="1">
    <citation type="submission" date="2019-06" db="EMBL/GenBank/DDBJ databases">
        <title>The complete genome of Emcibacter congregatus ZYLT.</title>
        <authorList>
            <person name="Zhao Z."/>
        </authorList>
    </citation>
    <scope>NUCLEOTIDE SEQUENCE [LARGE SCALE GENOMIC DNA]</scope>
    <source>
        <strain evidence="14">MCCC 1A06723</strain>
    </source>
</reference>
<dbReference type="Gene3D" id="1.10.287.130">
    <property type="match status" value="1"/>
</dbReference>
<dbReference type="Pfam" id="PF02518">
    <property type="entry name" value="HATPase_c"/>
    <property type="match status" value="1"/>
</dbReference>
<accession>A0A501PG53</accession>
<keyword evidence="8" id="KW-0067">ATP-binding</keyword>
<feature type="region of interest" description="Disordered" evidence="11">
    <location>
        <begin position="1"/>
        <end position="30"/>
    </location>
</feature>
<evidence type="ECO:0000256" key="3">
    <source>
        <dbReference type="ARBA" id="ARBA00012438"/>
    </source>
</evidence>
<dbReference type="SUPFAM" id="SSF55874">
    <property type="entry name" value="ATPase domain of HSP90 chaperone/DNA topoisomerase II/histidine kinase"/>
    <property type="match status" value="1"/>
</dbReference>
<dbReference type="EC" id="2.7.13.3" evidence="3"/>
<dbReference type="GO" id="GO:0009927">
    <property type="term" value="F:histidine phosphotransfer kinase activity"/>
    <property type="evidence" value="ECO:0007669"/>
    <property type="project" value="TreeGrafter"/>
</dbReference>
<evidence type="ECO:0000256" key="8">
    <source>
        <dbReference type="ARBA" id="ARBA00022840"/>
    </source>
</evidence>
<comment type="caution">
    <text evidence="13">The sequence shown here is derived from an EMBL/GenBank/DDBJ whole genome shotgun (WGS) entry which is preliminary data.</text>
</comment>
<evidence type="ECO:0000256" key="7">
    <source>
        <dbReference type="ARBA" id="ARBA00022777"/>
    </source>
</evidence>
<evidence type="ECO:0000256" key="9">
    <source>
        <dbReference type="ARBA" id="ARBA00023012"/>
    </source>
</evidence>
<dbReference type="Gene3D" id="3.30.450.20">
    <property type="entry name" value="PAS domain"/>
    <property type="match status" value="1"/>
</dbReference>
<dbReference type="PROSITE" id="PS50109">
    <property type="entry name" value="HIS_KIN"/>
    <property type="match status" value="1"/>
</dbReference>
<dbReference type="FunFam" id="3.30.565.10:FF:000006">
    <property type="entry name" value="Sensor histidine kinase WalK"/>
    <property type="match status" value="1"/>
</dbReference>
<evidence type="ECO:0000313" key="14">
    <source>
        <dbReference type="Proteomes" id="UP000319148"/>
    </source>
</evidence>
<feature type="domain" description="Histidine kinase" evidence="12">
    <location>
        <begin position="207"/>
        <end position="428"/>
    </location>
</feature>
<keyword evidence="9" id="KW-0902">Two-component regulatory system</keyword>
<dbReference type="PRINTS" id="PR00344">
    <property type="entry name" value="BCTRLSENSOR"/>
</dbReference>
<dbReference type="SMART" id="SM00388">
    <property type="entry name" value="HisKA"/>
    <property type="match status" value="1"/>
</dbReference>
<organism evidence="13 14">
    <name type="scientific">Emcibacter nanhaiensis</name>
    <dbReference type="NCBI Taxonomy" id="1505037"/>
    <lineage>
        <taxon>Bacteria</taxon>
        <taxon>Pseudomonadati</taxon>
        <taxon>Pseudomonadota</taxon>
        <taxon>Alphaproteobacteria</taxon>
        <taxon>Emcibacterales</taxon>
        <taxon>Emcibacteraceae</taxon>
        <taxon>Emcibacter</taxon>
    </lineage>
</organism>
<evidence type="ECO:0000256" key="5">
    <source>
        <dbReference type="ARBA" id="ARBA00022679"/>
    </source>
</evidence>
<dbReference type="AlphaFoldDB" id="A0A501PG53"/>
<keyword evidence="6" id="KW-0547">Nucleotide-binding</keyword>
<keyword evidence="4" id="KW-0597">Phosphoprotein</keyword>
<dbReference type="CDD" id="cd16922">
    <property type="entry name" value="HATPase_EvgS-ArcB-TorS-like"/>
    <property type="match status" value="1"/>
</dbReference>
<dbReference type="InterPro" id="IPR003594">
    <property type="entry name" value="HATPase_dom"/>
</dbReference>